<protein>
    <submittedName>
        <fullName evidence="1">Uncharacterized protein</fullName>
    </submittedName>
</protein>
<gene>
    <name evidence="1" type="ORF">E2C01_067257</name>
</gene>
<comment type="caution">
    <text evidence="1">The sequence shown here is derived from an EMBL/GenBank/DDBJ whole genome shotgun (WGS) entry which is preliminary data.</text>
</comment>
<sequence>MGGYSPDEAAIIVCRVTPEEEEEEDNLAVVAAFLGGEESWKKRNIKVWRSCRAHLTGEWVVGKVEL</sequence>
<evidence type="ECO:0000313" key="1">
    <source>
        <dbReference type="EMBL" id="MPC72943.1"/>
    </source>
</evidence>
<dbReference type="Proteomes" id="UP000324222">
    <property type="component" value="Unassembled WGS sequence"/>
</dbReference>
<proteinExistence type="predicted"/>
<evidence type="ECO:0000313" key="2">
    <source>
        <dbReference type="Proteomes" id="UP000324222"/>
    </source>
</evidence>
<name>A0A5B7HS54_PORTR</name>
<dbReference type="AlphaFoldDB" id="A0A5B7HS54"/>
<dbReference type="EMBL" id="VSRR010035733">
    <property type="protein sequence ID" value="MPC72943.1"/>
    <property type="molecule type" value="Genomic_DNA"/>
</dbReference>
<organism evidence="1 2">
    <name type="scientific">Portunus trituberculatus</name>
    <name type="common">Swimming crab</name>
    <name type="synonym">Neptunus trituberculatus</name>
    <dbReference type="NCBI Taxonomy" id="210409"/>
    <lineage>
        <taxon>Eukaryota</taxon>
        <taxon>Metazoa</taxon>
        <taxon>Ecdysozoa</taxon>
        <taxon>Arthropoda</taxon>
        <taxon>Crustacea</taxon>
        <taxon>Multicrustacea</taxon>
        <taxon>Malacostraca</taxon>
        <taxon>Eumalacostraca</taxon>
        <taxon>Eucarida</taxon>
        <taxon>Decapoda</taxon>
        <taxon>Pleocyemata</taxon>
        <taxon>Brachyura</taxon>
        <taxon>Eubrachyura</taxon>
        <taxon>Portunoidea</taxon>
        <taxon>Portunidae</taxon>
        <taxon>Portuninae</taxon>
        <taxon>Portunus</taxon>
    </lineage>
</organism>
<accession>A0A5B7HS54</accession>
<reference evidence="1 2" key="1">
    <citation type="submission" date="2019-05" db="EMBL/GenBank/DDBJ databases">
        <title>Another draft genome of Portunus trituberculatus and its Hox gene families provides insights of decapod evolution.</title>
        <authorList>
            <person name="Jeong J.-H."/>
            <person name="Song I."/>
            <person name="Kim S."/>
            <person name="Choi T."/>
            <person name="Kim D."/>
            <person name="Ryu S."/>
            <person name="Kim W."/>
        </authorList>
    </citation>
    <scope>NUCLEOTIDE SEQUENCE [LARGE SCALE GENOMIC DNA]</scope>
    <source>
        <tissue evidence="1">Muscle</tissue>
    </source>
</reference>
<keyword evidence="2" id="KW-1185">Reference proteome</keyword>